<dbReference type="InterPro" id="IPR051633">
    <property type="entry name" value="AceTr"/>
</dbReference>
<comment type="subcellular location">
    <subcellularLocation>
        <location evidence="1">Membrane</location>
        <topology evidence="1">Multi-pass membrane protein</topology>
    </subcellularLocation>
</comment>
<organism evidence="7 8">
    <name type="scientific">Cytospora mali</name>
    <name type="common">Apple Valsa canker fungus</name>
    <name type="synonym">Valsa mali</name>
    <dbReference type="NCBI Taxonomy" id="578113"/>
    <lineage>
        <taxon>Eukaryota</taxon>
        <taxon>Fungi</taxon>
        <taxon>Dikarya</taxon>
        <taxon>Ascomycota</taxon>
        <taxon>Pezizomycotina</taxon>
        <taxon>Sordariomycetes</taxon>
        <taxon>Sordariomycetidae</taxon>
        <taxon>Diaporthales</taxon>
        <taxon>Cytosporaceae</taxon>
        <taxon>Cytospora</taxon>
    </lineage>
</organism>
<keyword evidence="8" id="KW-1185">Reference proteome</keyword>
<keyword evidence="3 6" id="KW-0812">Transmembrane</keyword>
<feature type="transmembrane region" description="Helical" evidence="6">
    <location>
        <begin position="67"/>
        <end position="88"/>
    </location>
</feature>
<feature type="transmembrane region" description="Helical" evidence="6">
    <location>
        <begin position="100"/>
        <end position="118"/>
    </location>
</feature>
<feature type="transmembrane region" description="Helical" evidence="6">
    <location>
        <begin position="125"/>
        <end position="146"/>
    </location>
</feature>
<name>A0A194UYK4_CYTMA</name>
<accession>A0A194UYK4</accession>
<evidence type="ECO:0000256" key="4">
    <source>
        <dbReference type="ARBA" id="ARBA00022989"/>
    </source>
</evidence>
<reference evidence="8" key="1">
    <citation type="submission" date="2014-12" db="EMBL/GenBank/DDBJ databases">
        <title>Genome Sequence of Valsa Canker Pathogens Uncovers a Specific Adaption of Colonization on Woody Bark.</title>
        <authorList>
            <person name="Yin Z."/>
            <person name="Liu H."/>
            <person name="Gao X."/>
            <person name="Li Z."/>
            <person name="Song N."/>
            <person name="Ke X."/>
            <person name="Dai Q."/>
            <person name="Wu Y."/>
            <person name="Sun Y."/>
            <person name="Xu J.-R."/>
            <person name="Kang Z.K."/>
            <person name="Wang L."/>
            <person name="Huang L."/>
        </authorList>
    </citation>
    <scope>NUCLEOTIDE SEQUENCE [LARGE SCALE GENOMIC DNA]</scope>
    <source>
        <strain evidence="8">SXYL134</strain>
    </source>
</reference>
<dbReference type="GO" id="GO:0005886">
    <property type="term" value="C:plasma membrane"/>
    <property type="evidence" value="ECO:0007669"/>
    <property type="project" value="TreeGrafter"/>
</dbReference>
<dbReference type="AlphaFoldDB" id="A0A194UYK4"/>
<dbReference type="PANTHER" id="PTHR31123:SF4">
    <property type="entry name" value="PROTEIN ALCS"/>
    <property type="match status" value="1"/>
</dbReference>
<comment type="similarity">
    <text evidence="2">Belongs to the acetate uptake transporter (AceTr) (TC 2.A.96) family.</text>
</comment>
<feature type="transmembrane region" description="Helical" evidence="6">
    <location>
        <begin position="230"/>
        <end position="255"/>
    </location>
</feature>
<evidence type="ECO:0000256" key="5">
    <source>
        <dbReference type="ARBA" id="ARBA00023136"/>
    </source>
</evidence>
<dbReference type="Pfam" id="PF01184">
    <property type="entry name" value="Gpr1_Fun34_YaaH"/>
    <property type="match status" value="1"/>
</dbReference>
<dbReference type="InterPro" id="IPR000791">
    <property type="entry name" value="Gpr1/Fun34/SatP-like"/>
</dbReference>
<feature type="transmembrane region" description="Helical" evidence="6">
    <location>
        <begin position="166"/>
        <end position="187"/>
    </location>
</feature>
<evidence type="ECO:0000256" key="1">
    <source>
        <dbReference type="ARBA" id="ARBA00004141"/>
    </source>
</evidence>
<evidence type="ECO:0000313" key="7">
    <source>
        <dbReference type="EMBL" id="KUI56671.1"/>
    </source>
</evidence>
<sequence>MPTLTSPKISVQETGYDYQDDHDHRLHHSKTNGAVSISAELFEKLYLAPKTEVSGELRRTFGNPTPIGLVGFLIALTPLACDLMQWRGAGGSGATGIPQFFFFGGLLQFTAGLLEWVLGNTFPAAIFCTYAAFFLSFGSTLNPSFAAFSSFAPAGEDASTGLTTQAFNAGFGFFLVFMGLLSLIFLVCAFRTNVCFVIVFMALVFTFAFLTVAYWLLAEDYQGNAATANHFVIIGGGCAFVCCAAGWWILFALVLESVEFPFQLPVGDLSRLVKPRVHVPV</sequence>
<keyword evidence="4 6" id="KW-1133">Transmembrane helix</keyword>
<dbReference type="PANTHER" id="PTHR31123">
    <property type="entry name" value="ACCUMULATION OF DYADS PROTEIN 2-RELATED"/>
    <property type="match status" value="1"/>
</dbReference>
<proteinExistence type="inferred from homology"/>
<evidence type="ECO:0000256" key="6">
    <source>
        <dbReference type="SAM" id="Phobius"/>
    </source>
</evidence>
<dbReference type="STRING" id="694573.A0A194UYK4"/>
<evidence type="ECO:0000313" key="8">
    <source>
        <dbReference type="Proteomes" id="UP000078576"/>
    </source>
</evidence>
<dbReference type="Proteomes" id="UP000078576">
    <property type="component" value="Unassembled WGS sequence"/>
</dbReference>
<dbReference type="OrthoDB" id="3648309at2759"/>
<dbReference type="EMBL" id="KN714691">
    <property type="protein sequence ID" value="KUI56671.1"/>
    <property type="molecule type" value="Genomic_DNA"/>
</dbReference>
<evidence type="ECO:0000256" key="3">
    <source>
        <dbReference type="ARBA" id="ARBA00022692"/>
    </source>
</evidence>
<protein>
    <submittedName>
        <fullName evidence="7">Protein alcS</fullName>
    </submittedName>
</protein>
<evidence type="ECO:0000256" key="2">
    <source>
        <dbReference type="ARBA" id="ARBA00005587"/>
    </source>
</evidence>
<feature type="transmembrane region" description="Helical" evidence="6">
    <location>
        <begin position="194"/>
        <end position="218"/>
    </location>
</feature>
<keyword evidence="5 6" id="KW-0472">Membrane</keyword>
<gene>
    <name evidence="7" type="ORF">VP1G_04019</name>
</gene>
<dbReference type="GO" id="GO:0015123">
    <property type="term" value="F:acetate transmembrane transporter activity"/>
    <property type="evidence" value="ECO:0007669"/>
    <property type="project" value="TreeGrafter"/>
</dbReference>